<protein>
    <recommendedName>
        <fullName evidence="3">Response regulatory domain-containing protein</fullName>
    </recommendedName>
</protein>
<dbReference type="SUPFAM" id="SSF52172">
    <property type="entry name" value="CheY-like"/>
    <property type="match status" value="1"/>
</dbReference>
<dbReference type="EMBL" id="CP013244">
    <property type="protein sequence ID" value="ANP45682.1"/>
    <property type="molecule type" value="Genomic_DNA"/>
</dbReference>
<dbReference type="InParanoid" id="A0A1B1AGI8"/>
<accession>A0A1B1AGI8</accession>
<organism evidence="1 2">
    <name type="scientific">Candidatus Viadribacter manganicus</name>
    <dbReference type="NCBI Taxonomy" id="1759059"/>
    <lineage>
        <taxon>Bacteria</taxon>
        <taxon>Pseudomonadati</taxon>
        <taxon>Pseudomonadota</taxon>
        <taxon>Alphaproteobacteria</taxon>
        <taxon>Hyphomonadales</taxon>
        <taxon>Hyphomonadaceae</taxon>
        <taxon>Candidatus Viadribacter</taxon>
    </lineage>
</organism>
<proteinExistence type="predicted"/>
<gene>
    <name evidence="1" type="ORF">ATE48_06980</name>
</gene>
<keyword evidence="2" id="KW-1185">Reference proteome</keyword>
<dbReference type="RefSeq" id="WP_066769403.1">
    <property type="nucleotide sequence ID" value="NZ_CP013244.1"/>
</dbReference>
<evidence type="ECO:0000313" key="1">
    <source>
        <dbReference type="EMBL" id="ANP45682.1"/>
    </source>
</evidence>
<reference evidence="1 2" key="1">
    <citation type="submission" date="2015-11" db="EMBL/GenBank/DDBJ databases">
        <title>Whole-Genome Sequence of Candidatus Oderbacter manganicum from the National Park Lower Oder Valley, Germany.</title>
        <authorList>
            <person name="Braun B."/>
            <person name="Liere K."/>
            <person name="Szewzyk U."/>
        </authorList>
    </citation>
    <scope>NUCLEOTIDE SEQUENCE [LARGE SCALE GENOMIC DNA]</scope>
    <source>
        <strain evidence="1 2">OTSz_A_272</strain>
    </source>
</reference>
<sequence>MIAALQSEKFDGVVFDLLMHEISGDEAWRLAEEMFETLPPAVALSQTPVRDIPLLCTRLKIGDCINAAASAEQILERLISVQARNGAFEAPSSRASA</sequence>
<dbReference type="Gene3D" id="3.40.50.2300">
    <property type="match status" value="1"/>
</dbReference>
<dbReference type="InterPro" id="IPR011006">
    <property type="entry name" value="CheY-like_superfamily"/>
</dbReference>
<dbReference type="KEGG" id="cbot:ATE48_06980"/>
<evidence type="ECO:0008006" key="3">
    <source>
        <dbReference type="Google" id="ProtNLM"/>
    </source>
</evidence>
<evidence type="ECO:0000313" key="2">
    <source>
        <dbReference type="Proteomes" id="UP000092498"/>
    </source>
</evidence>
<name>A0A1B1AGI8_9PROT</name>
<dbReference type="AlphaFoldDB" id="A0A1B1AGI8"/>
<dbReference type="Proteomes" id="UP000092498">
    <property type="component" value="Chromosome"/>
</dbReference>